<sequence length="117" mass="13473">MSEELITEGTRPWCTRRIYKVNLSWSRTCQFCHVQLLTGERHGGFCCGQNGKYANVVRPLPSLPLEIEWLALQCNISFFSRKLNLIFSFAAMETTERFPTQSGPQGFLAIQGRVYHR</sequence>
<proteinExistence type="predicted"/>
<dbReference type="AlphaFoldDB" id="A0A0C9VZF7"/>
<reference evidence="1 2" key="1">
    <citation type="submission" date="2014-06" db="EMBL/GenBank/DDBJ databases">
        <title>Evolutionary Origins and Diversification of the Mycorrhizal Mutualists.</title>
        <authorList>
            <consortium name="DOE Joint Genome Institute"/>
            <consortium name="Mycorrhizal Genomics Consortium"/>
            <person name="Kohler A."/>
            <person name="Kuo A."/>
            <person name="Nagy L.G."/>
            <person name="Floudas D."/>
            <person name="Copeland A."/>
            <person name="Barry K.W."/>
            <person name="Cichocki N."/>
            <person name="Veneault-Fourrey C."/>
            <person name="LaButti K."/>
            <person name="Lindquist E.A."/>
            <person name="Lipzen A."/>
            <person name="Lundell T."/>
            <person name="Morin E."/>
            <person name="Murat C."/>
            <person name="Riley R."/>
            <person name="Ohm R."/>
            <person name="Sun H."/>
            <person name="Tunlid A."/>
            <person name="Henrissat B."/>
            <person name="Grigoriev I.V."/>
            <person name="Hibbett D.S."/>
            <person name="Martin F."/>
        </authorList>
    </citation>
    <scope>NUCLEOTIDE SEQUENCE [LARGE SCALE GENOMIC DNA]</scope>
    <source>
        <strain evidence="1 2">SS14</strain>
    </source>
</reference>
<dbReference type="HOGENOM" id="CLU_160877_0_0_1"/>
<organism evidence="1 2">
    <name type="scientific">Sphaerobolus stellatus (strain SS14)</name>
    <dbReference type="NCBI Taxonomy" id="990650"/>
    <lineage>
        <taxon>Eukaryota</taxon>
        <taxon>Fungi</taxon>
        <taxon>Dikarya</taxon>
        <taxon>Basidiomycota</taxon>
        <taxon>Agaricomycotina</taxon>
        <taxon>Agaricomycetes</taxon>
        <taxon>Phallomycetidae</taxon>
        <taxon>Geastrales</taxon>
        <taxon>Sphaerobolaceae</taxon>
        <taxon>Sphaerobolus</taxon>
    </lineage>
</organism>
<dbReference type="OrthoDB" id="3366231at2759"/>
<gene>
    <name evidence="1" type="ORF">M422DRAFT_168162</name>
</gene>
<evidence type="ECO:0000313" key="1">
    <source>
        <dbReference type="EMBL" id="KIJ44470.1"/>
    </source>
</evidence>
<feature type="non-terminal residue" evidence="1">
    <location>
        <position position="117"/>
    </location>
</feature>
<protein>
    <submittedName>
        <fullName evidence="1">Uncharacterized protein</fullName>
    </submittedName>
</protein>
<dbReference type="Proteomes" id="UP000054279">
    <property type="component" value="Unassembled WGS sequence"/>
</dbReference>
<name>A0A0C9VZF7_SPHS4</name>
<accession>A0A0C9VZF7</accession>
<evidence type="ECO:0000313" key="2">
    <source>
        <dbReference type="Proteomes" id="UP000054279"/>
    </source>
</evidence>
<dbReference type="EMBL" id="KN837117">
    <property type="protein sequence ID" value="KIJ44470.1"/>
    <property type="molecule type" value="Genomic_DNA"/>
</dbReference>
<keyword evidence="2" id="KW-1185">Reference proteome</keyword>